<evidence type="ECO:0000256" key="2">
    <source>
        <dbReference type="ARBA" id="ARBA00022801"/>
    </source>
</evidence>
<comment type="caution">
    <text evidence="5">The sequence shown here is derived from an EMBL/GenBank/DDBJ whole genome shotgun (WGS) entry which is preliminary data.</text>
</comment>
<protein>
    <submittedName>
        <fullName evidence="5">Penicillin acylase</fullName>
    </submittedName>
</protein>
<accession>A0ABQ2DG04</accession>
<dbReference type="RefSeq" id="WP_189007041.1">
    <property type="nucleotide sequence ID" value="NZ_BMOD01000026.1"/>
</dbReference>
<name>A0ABQ2DG04_9DEIO</name>
<dbReference type="Pfam" id="PF01804">
    <property type="entry name" value="Penicil_amidase"/>
    <property type="match status" value="1"/>
</dbReference>
<dbReference type="Gene3D" id="2.30.120.10">
    <property type="match status" value="1"/>
</dbReference>
<evidence type="ECO:0000313" key="5">
    <source>
        <dbReference type="EMBL" id="GGJ53105.1"/>
    </source>
</evidence>
<dbReference type="PANTHER" id="PTHR34218">
    <property type="entry name" value="PEPTIDASE S45 PENICILLIN AMIDASE"/>
    <property type="match status" value="1"/>
</dbReference>
<gene>
    <name evidence="5" type="ORF">GCM10008938_43870</name>
</gene>
<keyword evidence="4" id="KW-0472">Membrane</keyword>
<evidence type="ECO:0000256" key="3">
    <source>
        <dbReference type="ARBA" id="ARBA00023145"/>
    </source>
</evidence>
<evidence type="ECO:0000313" key="6">
    <source>
        <dbReference type="Proteomes" id="UP000632222"/>
    </source>
</evidence>
<keyword evidence="6" id="KW-1185">Reference proteome</keyword>
<evidence type="ECO:0000256" key="4">
    <source>
        <dbReference type="SAM" id="Phobius"/>
    </source>
</evidence>
<dbReference type="PANTHER" id="PTHR34218:SF4">
    <property type="entry name" value="ACYL-HOMOSERINE LACTONE ACYLASE QUIP"/>
    <property type="match status" value="1"/>
</dbReference>
<dbReference type="Proteomes" id="UP000632222">
    <property type="component" value="Unassembled WGS sequence"/>
</dbReference>
<comment type="similarity">
    <text evidence="1">Belongs to the peptidase S45 family.</text>
</comment>
<dbReference type="InterPro" id="IPR029055">
    <property type="entry name" value="Ntn_hydrolases_N"/>
</dbReference>
<dbReference type="PIRSF" id="PIRSF001227">
    <property type="entry name" value="Pen_acylase"/>
    <property type="match status" value="1"/>
</dbReference>
<feature type="transmembrane region" description="Helical" evidence="4">
    <location>
        <begin position="7"/>
        <end position="27"/>
    </location>
</feature>
<dbReference type="InterPro" id="IPR043146">
    <property type="entry name" value="Penicillin_amidase_N_B-knob"/>
</dbReference>
<dbReference type="EMBL" id="BMOD01000026">
    <property type="protein sequence ID" value="GGJ53105.1"/>
    <property type="molecule type" value="Genomic_DNA"/>
</dbReference>
<dbReference type="Gene3D" id="1.10.439.10">
    <property type="entry name" value="Penicillin Amidohydrolase, domain 1"/>
    <property type="match status" value="1"/>
</dbReference>
<dbReference type="InterPro" id="IPR002692">
    <property type="entry name" value="S45"/>
</dbReference>
<keyword evidence="4" id="KW-0812">Transmembrane</keyword>
<sequence>MRLLRGIGWIFLLLLILVAAAIGYLYYQTYTPKTGDLKLQGLSGEVRISWDSYGVPHIKARNSDLDAIFALGYVHAQDRIWQMDFQRRVAAGRLSEVIGESVLPQDKFLRTWGFYKATQEAYPALSERSKQIVLAYTGGVNAYLATRKLPLEFTLLGYKPEPWTAIDTLSWAKMMAFDLGGNWDDEILAAQVRAKLGEEGLKQFFAPIPDSDPTILSADELKKEQIYKEPVATDAPVALTPRTLNTLTALLDVQKSLGMEKVPDKGSNNWVVSGTRTASGKPLLADDPHLSLSAPALWYMAEIQGPTLHAIGGTIPGLPAVVIGRNDRISWAVTNTAPDVQDLFVEPAGTPLTERTETIKVKGQPDVTLKVRESKHGPIISDINEDAKSLGQVVSLKWTALQPADTTMDAFIGLNYAQNWQDFTGALKLYVTPTQNFLYADVDGNIGYYAPGKIPLRDGWDGSEPVSGDKDWTGYIPFEQLPHVYNPEKGYIATANERPVPDGYLYPLGSDEMFATRYRKARIEQLLQETPRHTVESFKQIQNDTYSLVFQDLKPLLLQTQTRSEAAKQALETLKNWDGFQTQDSTASTIFAAWYKQLSYMVTDELPFVTERRHPYFILGQLQNEGMYCKGPQSQNCAEYLSVSLENALKDISERLGDNQNNWQWGKLHKALSAHVFKDNKQVGWIFNRETSTPGGLYTVNVGSYNQKTYLQDHGASYRQIVDLSNMDNSLFVFSLGQSGNVFSAHYADLSPLWRSGEYLPMKSFEGGQGLTLQP</sequence>
<keyword evidence="4" id="KW-1133">Transmembrane helix</keyword>
<dbReference type="Gene3D" id="1.10.1400.10">
    <property type="match status" value="1"/>
</dbReference>
<proteinExistence type="inferred from homology"/>
<keyword evidence="2" id="KW-0378">Hydrolase</keyword>
<organism evidence="5 6">
    <name type="scientific">Deinococcus roseus</name>
    <dbReference type="NCBI Taxonomy" id="392414"/>
    <lineage>
        <taxon>Bacteria</taxon>
        <taxon>Thermotogati</taxon>
        <taxon>Deinococcota</taxon>
        <taxon>Deinococci</taxon>
        <taxon>Deinococcales</taxon>
        <taxon>Deinococcaceae</taxon>
        <taxon>Deinococcus</taxon>
    </lineage>
</organism>
<dbReference type="InterPro" id="IPR043147">
    <property type="entry name" value="Penicillin_amidase_A-knob"/>
</dbReference>
<keyword evidence="3" id="KW-0865">Zymogen</keyword>
<dbReference type="SUPFAM" id="SSF56235">
    <property type="entry name" value="N-terminal nucleophile aminohydrolases (Ntn hydrolases)"/>
    <property type="match status" value="1"/>
</dbReference>
<evidence type="ECO:0000256" key="1">
    <source>
        <dbReference type="ARBA" id="ARBA00006586"/>
    </source>
</evidence>
<dbReference type="CDD" id="cd03747">
    <property type="entry name" value="Ntn_PGA_like"/>
    <property type="match status" value="1"/>
</dbReference>
<dbReference type="InterPro" id="IPR023343">
    <property type="entry name" value="Penicillin_amidase_dom1"/>
</dbReference>
<dbReference type="InterPro" id="IPR014395">
    <property type="entry name" value="Pen/GL7ACA/AHL_acylase"/>
</dbReference>
<dbReference type="Gene3D" id="3.60.20.10">
    <property type="entry name" value="Glutamine Phosphoribosylpyrophosphate, subunit 1, domain 1"/>
    <property type="match status" value="1"/>
</dbReference>
<reference evidence="6" key="1">
    <citation type="journal article" date="2019" name="Int. J. Syst. Evol. Microbiol.">
        <title>The Global Catalogue of Microorganisms (GCM) 10K type strain sequencing project: providing services to taxonomists for standard genome sequencing and annotation.</title>
        <authorList>
            <consortium name="The Broad Institute Genomics Platform"/>
            <consortium name="The Broad Institute Genome Sequencing Center for Infectious Disease"/>
            <person name="Wu L."/>
            <person name="Ma J."/>
        </authorList>
    </citation>
    <scope>NUCLEOTIDE SEQUENCE [LARGE SCALE GENOMIC DNA]</scope>
    <source>
        <strain evidence="6">JCM 14370</strain>
    </source>
</reference>